<sequence>MGSKKTYEKDEITIFLADDDSDDVLFFQQALEEINLPHKLHIASNGQQLVEELISADSTPDIIFLDVNMPIKNGMETLSEVRKALVDPVPVIMLSTAASKALIESSQMLGASAYICKPSTYPELCALLSRLLVYDWRCISCDEIVLESANHSLFASK</sequence>
<organism evidence="3 4">
    <name type="scientific">Dyadobacter fermentans (strain ATCC 700827 / DSM 18053 / CIP 107007 / KCTC 52180 / NS114)</name>
    <dbReference type="NCBI Taxonomy" id="471854"/>
    <lineage>
        <taxon>Bacteria</taxon>
        <taxon>Pseudomonadati</taxon>
        <taxon>Bacteroidota</taxon>
        <taxon>Cytophagia</taxon>
        <taxon>Cytophagales</taxon>
        <taxon>Spirosomataceae</taxon>
        <taxon>Dyadobacter</taxon>
    </lineage>
</organism>
<keyword evidence="4" id="KW-1185">Reference proteome</keyword>
<dbReference type="Gene3D" id="3.40.50.2300">
    <property type="match status" value="1"/>
</dbReference>
<dbReference type="RefSeq" id="WP_015811797.1">
    <property type="nucleotide sequence ID" value="NC_013037.1"/>
</dbReference>
<feature type="domain" description="Response regulatory" evidence="2">
    <location>
        <begin position="13"/>
        <end position="132"/>
    </location>
</feature>
<dbReference type="HOGENOM" id="CLU_000445_69_17_10"/>
<dbReference type="Proteomes" id="UP000002011">
    <property type="component" value="Chromosome"/>
</dbReference>
<dbReference type="SMART" id="SM00448">
    <property type="entry name" value="REC"/>
    <property type="match status" value="1"/>
</dbReference>
<name>C6VZR9_DYAFD</name>
<dbReference type="PANTHER" id="PTHR44520">
    <property type="entry name" value="RESPONSE REGULATOR RCP1-RELATED"/>
    <property type="match status" value="1"/>
</dbReference>
<dbReference type="Pfam" id="PF00072">
    <property type="entry name" value="Response_reg"/>
    <property type="match status" value="1"/>
</dbReference>
<keyword evidence="1" id="KW-0597">Phosphoprotein</keyword>
<dbReference type="InterPro" id="IPR052893">
    <property type="entry name" value="TCS_response_regulator"/>
</dbReference>
<dbReference type="STRING" id="471854.Dfer_2328"/>
<dbReference type="PROSITE" id="PS50110">
    <property type="entry name" value="RESPONSE_REGULATORY"/>
    <property type="match status" value="1"/>
</dbReference>
<proteinExistence type="predicted"/>
<dbReference type="GO" id="GO:0000160">
    <property type="term" value="P:phosphorelay signal transduction system"/>
    <property type="evidence" value="ECO:0007669"/>
    <property type="project" value="InterPro"/>
</dbReference>
<accession>C6VZR9</accession>
<feature type="modified residue" description="4-aspartylphosphate" evidence="1">
    <location>
        <position position="66"/>
    </location>
</feature>
<protein>
    <submittedName>
        <fullName evidence="3">Response regulator receiver protein</fullName>
    </submittedName>
</protein>
<dbReference type="InterPro" id="IPR001789">
    <property type="entry name" value="Sig_transdc_resp-reg_receiver"/>
</dbReference>
<dbReference type="KEGG" id="dfe:Dfer_2328"/>
<evidence type="ECO:0000259" key="2">
    <source>
        <dbReference type="PROSITE" id="PS50110"/>
    </source>
</evidence>
<dbReference type="SUPFAM" id="SSF52172">
    <property type="entry name" value="CheY-like"/>
    <property type="match status" value="1"/>
</dbReference>
<evidence type="ECO:0000256" key="1">
    <source>
        <dbReference type="PROSITE-ProRule" id="PRU00169"/>
    </source>
</evidence>
<gene>
    <name evidence="3" type="ordered locus">Dfer_2328</name>
</gene>
<dbReference type="PANTHER" id="PTHR44520:SF2">
    <property type="entry name" value="RESPONSE REGULATOR RCP1"/>
    <property type="match status" value="1"/>
</dbReference>
<dbReference type="eggNOG" id="COG0745">
    <property type="taxonomic scope" value="Bacteria"/>
</dbReference>
<dbReference type="AlphaFoldDB" id="C6VZR9"/>
<dbReference type="EMBL" id="CP001619">
    <property type="protein sequence ID" value="ACT93547.1"/>
    <property type="molecule type" value="Genomic_DNA"/>
</dbReference>
<reference evidence="3 4" key="1">
    <citation type="journal article" date="2009" name="Stand. Genomic Sci.">
        <title>Complete genome sequence of Dyadobacter fermentans type strain (NS114).</title>
        <authorList>
            <person name="Lang E."/>
            <person name="Lapidus A."/>
            <person name="Chertkov O."/>
            <person name="Brettin T."/>
            <person name="Detter J.C."/>
            <person name="Han C."/>
            <person name="Copeland A."/>
            <person name="Glavina Del Rio T."/>
            <person name="Nolan M."/>
            <person name="Chen F."/>
            <person name="Lucas S."/>
            <person name="Tice H."/>
            <person name="Cheng J.F."/>
            <person name="Land M."/>
            <person name="Hauser L."/>
            <person name="Chang Y.J."/>
            <person name="Jeffries C.D."/>
            <person name="Kopitz M."/>
            <person name="Bruce D."/>
            <person name="Goodwin L."/>
            <person name="Pitluck S."/>
            <person name="Ovchinnikova G."/>
            <person name="Pati A."/>
            <person name="Ivanova N."/>
            <person name="Mavrommatis K."/>
            <person name="Chen A."/>
            <person name="Palaniappan K."/>
            <person name="Chain P."/>
            <person name="Bristow J."/>
            <person name="Eisen J.A."/>
            <person name="Markowitz V."/>
            <person name="Hugenholtz P."/>
            <person name="Goker M."/>
            <person name="Rohde M."/>
            <person name="Kyrpides N.C."/>
            <person name="Klenk H.P."/>
        </authorList>
    </citation>
    <scope>NUCLEOTIDE SEQUENCE [LARGE SCALE GENOMIC DNA]</scope>
    <source>
        <strain evidence="4">ATCC 700827 / DSM 18053 / CIP 107007 / KCTC 52180 / NS114</strain>
    </source>
</reference>
<dbReference type="InterPro" id="IPR011006">
    <property type="entry name" value="CheY-like_superfamily"/>
</dbReference>
<dbReference type="OrthoDB" id="7631574at2"/>
<evidence type="ECO:0000313" key="3">
    <source>
        <dbReference type="EMBL" id="ACT93547.1"/>
    </source>
</evidence>
<evidence type="ECO:0000313" key="4">
    <source>
        <dbReference type="Proteomes" id="UP000002011"/>
    </source>
</evidence>